<reference evidence="1" key="1">
    <citation type="submission" date="2019-06" db="EMBL/GenBank/DDBJ databases">
        <authorList>
            <person name="Zheng W."/>
        </authorList>
    </citation>
    <scope>NUCLEOTIDE SEQUENCE</scope>
    <source>
        <strain evidence="1">QDHG01</strain>
    </source>
</reference>
<organism evidence="1 2">
    <name type="scientific">Halteria grandinella</name>
    <dbReference type="NCBI Taxonomy" id="5974"/>
    <lineage>
        <taxon>Eukaryota</taxon>
        <taxon>Sar</taxon>
        <taxon>Alveolata</taxon>
        <taxon>Ciliophora</taxon>
        <taxon>Intramacronucleata</taxon>
        <taxon>Spirotrichea</taxon>
        <taxon>Stichotrichia</taxon>
        <taxon>Sporadotrichida</taxon>
        <taxon>Halteriidae</taxon>
        <taxon>Halteria</taxon>
    </lineage>
</organism>
<keyword evidence="2" id="KW-1185">Reference proteome</keyword>
<dbReference type="EMBL" id="RRYP01012073">
    <property type="protein sequence ID" value="TNV77342.1"/>
    <property type="molecule type" value="Genomic_DNA"/>
</dbReference>
<sequence>MKTGIYSPLQSFAQKHCWRPTDNITPEKMLERTLNRPDKGENKTRSTFLLNCNKFQQGGVLGGNFNLNYRQFDYIRCTRQDPKLEWNCNPTIRNGALFIRGYCYDIPYNKYEYNCLMEHLE</sequence>
<evidence type="ECO:0000313" key="2">
    <source>
        <dbReference type="Proteomes" id="UP000785679"/>
    </source>
</evidence>
<proteinExistence type="predicted"/>
<dbReference type="AlphaFoldDB" id="A0A8J8T070"/>
<comment type="caution">
    <text evidence="1">The sequence shown here is derived from an EMBL/GenBank/DDBJ whole genome shotgun (WGS) entry which is preliminary data.</text>
</comment>
<gene>
    <name evidence="1" type="ORF">FGO68_gene11974</name>
</gene>
<dbReference type="Proteomes" id="UP000785679">
    <property type="component" value="Unassembled WGS sequence"/>
</dbReference>
<evidence type="ECO:0000313" key="1">
    <source>
        <dbReference type="EMBL" id="TNV77342.1"/>
    </source>
</evidence>
<name>A0A8J8T070_HALGN</name>
<accession>A0A8J8T070</accession>
<protein>
    <submittedName>
        <fullName evidence="1">Uncharacterized protein</fullName>
    </submittedName>
</protein>